<proteinExistence type="predicted"/>
<dbReference type="EMBL" id="CAEZXP010000002">
    <property type="protein sequence ID" value="CAB4693713.1"/>
    <property type="molecule type" value="Genomic_DNA"/>
</dbReference>
<organism evidence="2">
    <name type="scientific">freshwater metagenome</name>
    <dbReference type="NCBI Taxonomy" id="449393"/>
    <lineage>
        <taxon>unclassified sequences</taxon>
        <taxon>metagenomes</taxon>
        <taxon>ecological metagenomes</taxon>
    </lineage>
</organism>
<reference evidence="2" key="1">
    <citation type="submission" date="2020-05" db="EMBL/GenBank/DDBJ databases">
        <authorList>
            <person name="Chiriac C."/>
            <person name="Salcher M."/>
            <person name="Ghai R."/>
            <person name="Kavagutti S V."/>
        </authorList>
    </citation>
    <scope>NUCLEOTIDE SEQUENCE</scope>
</reference>
<accession>A0A6J6PAK4</accession>
<dbReference type="AlphaFoldDB" id="A0A6J6PAK4"/>
<feature type="compositionally biased region" description="Pro residues" evidence="1">
    <location>
        <begin position="80"/>
        <end position="94"/>
    </location>
</feature>
<name>A0A6J6PAK4_9ZZZZ</name>
<evidence type="ECO:0000256" key="1">
    <source>
        <dbReference type="SAM" id="MobiDB-lite"/>
    </source>
</evidence>
<sequence length="94" mass="9801">MAEHPYSVGDRVLVSRDLSGEEHVEGLVVDAFTVLTAEQSVMQVIVEFGPGDRQFVVIDDNVIQPAPADPAPAPAEIEPAPAPAAPPVPPPPAT</sequence>
<evidence type="ECO:0000313" key="2">
    <source>
        <dbReference type="EMBL" id="CAB4693713.1"/>
    </source>
</evidence>
<protein>
    <submittedName>
        <fullName evidence="2">Unannotated protein</fullName>
    </submittedName>
</protein>
<gene>
    <name evidence="2" type="ORF">UFOPK2399_00881</name>
</gene>
<feature type="region of interest" description="Disordered" evidence="1">
    <location>
        <begin position="64"/>
        <end position="94"/>
    </location>
</feature>